<evidence type="ECO:0000313" key="2">
    <source>
        <dbReference type="Proteomes" id="UP000183832"/>
    </source>
</evidence>
<protein>
    <submittedName>
        <fullName evidence="1">CLUMA_CG017923, isoform A</fullName>
    </submittedName>
</protein>
<reference evidence="1 2" key="1">
    <citation type="submission" date="2015-04" db="EMBL/GenBank/DDBJ databases">
        <authorList>
            <person name="Syromyatnikov M.Y."/>
            <person name="Popov V.N."/>
        </authorList>
    </citation>
    <scope>NUCLEOTIDE SEQUENCE [LARGE SCALE GENOMIC DNA]</scope>
</reference>
<accession>A0A1J1J0D3</accession>
<sequence>MQILRNFAIQIFTQISHETKAVNDSTSELLMWANQTTMFAYSEKEALTSLQVLASLYLCVGLERKSIFVLRILVHDVASNR</sequence>
<proteinExistence type="predicted"/>
<keyword evidence="2" id="KW-1185">Reference proteome</keyword>
<dbReference type="Proteomes" id="UP000183832">
    <property type="component" value="Unassembled WGS sequence"/>
</dbReference>
<organism evidence="1 2">
    <name type="scientific">Clunio marinus</name>
    <dbReference type="NCBI Taxonomy" id="568069"/>
    <lineage>
        <taxon>Eukaryota</taxon>
        <taxon>Metazoa</taxon>
        <taxon>Ecdysozoa</taxon>
        <taxon>Arthropoda</taxon>
        <taxon>Hexapoda</taxon>
        <taxon>Insecta</taxon>
        <taxon>Pterygota</taxon>
        <taxon>Neoptera</taxon>
        <taxon>Endopterygota</taxon>
        <taxon>Diptera</taxon>
        <taxon>Nematocera</taxon>
        <taxon>Chironomoidea</taxon>
        <taxon>Chironomidae</taxon>
        <taxon>Clunio</taxon>
    </lineage>
</organism>
<dbReference type="AlphaFoldDB" id="A0A1J1J0D3"/>
<name>A0A1J1J0D3_9DIPT</name>
<evidence type="ECO:0000313" key="1">
    <source>
        <dbReference type="EMBL" id="CRL04870.1"/>
    </source>
</evidence>
<gene>
    <name evidence="1" type="ORF">CLUMA_CG017923</name>
</gene>
<dbReference type="EMBL" id="CVRI01000063">
    <property type="protein sequence ID" value="CRL04870.1"/>
    <property type="molecule type" value="Genomic_DNA"/>
</dbReference>